<dbReference type="OMA" id="REQYSAW"/>
<dbReference type="Gene3D" id="3.40.50.10140">
    <property type="entry name" value="Toll/interleukin-1 receptor homology (TIR) domain"/>
    <property type="match status" value="1"/>
</dbReference>
<feature type="transmembrane region" description="Helical" evidence="7">
    <location>
        <begin position="112"/>
        <end position="133"/>
    </location>
</feature>
<evidence type="ECO:0000259" key="8">
    <source>
        <dbReference type="PROSITE" id="PS50026"/>
    </source>
</evidence>
<dbReference type="PANTHER" id="PTHR24365:SF541">
    <property type="entry name" value="PROTEIN TOLL-RELATED"/>
    <property type="match status" value="1"/>
</dbReference>
<sequence>MLVNNINETVLTTGPTCNVIERNETGCPLGFPCIHGYCMNETEAAGNFMRFRCGTCCERNCSSHGLCVVDEEAKSTCSCDWGYSGDYCEVTDGPTGNLATLPAKDVWKNKEYFFVLLLLILLISGILTIYFLWRRKAAVVMRLVDKYQIWRENSNAPCQYDAFVSYRTQDPDESFVYKQLRRKLEDEAKLKLCLHGRDFTPGEAIANNIISAVNNSRYTILILSPRFVESEWTRFEYQVAQRSMLQLRHRIIPVLFEDFEIQNSDPNLRLILSTITYLKWDPEQSTRFWEKLNLILNKNS</sequence>
<dbReference type="PROSITE" id="PS50104">
    <property type="entry name" value="TIR"/>
    <property type="match status" value="1"/>
</dbReference>
<reference evidence="12" key="1">
    <citation type="submission" date="2012-12" db="EMBL/GenBank/DDBJ databases">
        <authorList>
            <person name="Hellsten U."/>
            <person name="Grimwood J."/>
            <person name="Chapman J.A."/>
            <person name="Shapiro H."/>
            <person name="Aerts A."/>
            <person name="Otillar R.P."/>
            <person name="Terry A.Y."/>
            <person name="Boore J.L."/>
            <person name="Simakov O."/>
            <person name="Marletaz F."/>
            <person name="Cho S.-J."/>
            <person name="Edsinger-Gonzales E."/>
            <person name="Havlak P."/>
            <person name="Kuo D.-H."/>
            <person name="Larsson T."/>
            <person name="Lv J."/>
            <person name="Arendt D."/>
            <person name="Savage R."/>
            <person name="Osoegawa K."/>
            <person name="de Jong P."/>
            <person name="Lindberg D.R."/>
            <person name="Seaver E.C."/>
            <person name="Weisblat D.A."/>
            <person name="Putnam N.H."/>
            <person name="Grigoriev I.V."/>
            <person name="Rokhsar D.S."/>
        </authorList>
    </citation>
    <scope>NUCLEOTIDE SEQUENCE</scope>
    <source>
        <strain evidence="12">I ESC-2004</strain>
    </source>
</reference>
<dbReference type="GO" id="GO:0005886">
    <property type="term" value="C:plasma membrane"/>
    <property type="evidence" value="ECO:0007669"/>
    <property type="project" value="TreeGrafter"/>
</dbReference>
<dbReference type="AlphaFoldDB" id="R7UZL5"/>
<feature type="disulfide bond" evidence="6">
    <location>
        <begin position="57"/>
        <end position="67"/>
    </location>
</feature>
<evidence type="ECO:0000256" key="4">
    <source>
        <dbReference type="ARBA" id="ARBA00022989"/>
    </source>
</evidence>
<keyword evidence="12" id="KW-1185">Reference proteome</keyword>
<dbReference type="PROSITE" id="PS50026">
    <property type="entry name" value="EGF_3"/>
    <property type="match status" value="1"/>
</dbReference>
<evidence type="ECO:0000256" key="5">
    <source>
        <dbReference type="ARBA" id="ARBA00023136"/>
    </source>
</evidence>
<dbReference type="SMART" id="SM00255">
    <property type="entry name" value="TIR"/>
    <property type="match status" value="1"/>
</dbReference>
<evidence type="ECO:0000313" key="11">
    <source>
        <dbReference type="EnsemblMetazoa" id="CapteP206956"/>
    </source>
</evidence>
<keyword evidence="2 7" id="KW-0812">Transmembrane</keyword>
<dbReference type="EMBL" id="AMQN01001028">
    <property type="status" value="NOT_ANNOTATED_CDS"/>
    <property type="molecule type" value="Genomic_DNA"/>
</dbReference>
<keyword evidence="5 7" id="KW-0472">Membrane</keyword>
<keyword evidence="4 7" id="KW-1133">Transmembrane helix</keyword>
<evidence type="ECO:0000256" key="7">
    <source>
        <dbReference type="SAM" id="Phobius"/>
    </source>
</evidence>
<evidence type="ECO:0000256" key="6">
    <source>
        <dbReference type="PROSITE-ProRule" id="PRU00076"/>
    </source>
</evidence>
<evidence type="ECO:0000256" key="3">
    <source>
        <dbReference type="ARBA" id="ARBA00022729"/>
    </source>
</evidence>
<dbReference type="PRINTS" id="PR01537">
    <property type="entry name" value="INTRLKN1R1F"/>
</dbReference>
<dbReference type="STRING" id="283909.R7UZL5"/>
<dbReference type="EnsemblMetazoa" id="CapteT206956">
    <property type="protein sequence ID" value="CapteP206956"/>
    <property type="gene ID" value="CapteG206956"/>
</dbReference>
<dbReference type="Proteomes" id="UP000014760">
    <property type="component" value="Unassembled WGS sequence"/>
</dbReference>
<reference evidence="11" key="3">
    <citation type="submission" date="2015-06" db="UniProtKB">
        <authorList>
            <consortium name="EnsemblMetazoa"/>
        </authorList>
    </citation>
    <scope>IDENTIFICATION</scope>
</reference>
<dbReference type="InterPro" id="IPR035897">
    <property type="entry name" value="Toll_tir_struct_dom_sf"/>
</dbReference>
<evidence type="ECO:0000256" key="1">
    <source>
        <dbReference type="ARBA" id="ARBA00004370"/>
    </source>
</evidence>
<name>R7UZL5_CAPTE</name>
<dbReference type="Pfam" id="PF01582">
    <property type="entry name" value="TIR"/>
    <property type="match status" value="1"/>
</dbReference>
<accession>R7UZL5</accession>
<organism evidence="10">
    <name type="scientific">Capitella teleta</name>
    <name type="common">Polychaete worm</name>
    <dbReference type="NCBI Taxonomy" id="283909"/>
    <lineage>
        <taxon>Eukaryota</taxon>
        <taxon>Metazoa</taxon>
        <taxon>Spiralia</taxon>
        <taxon>Lophotrochozoa</taxon>
        <taxon>Annelida</taxon>
        <taxon>Polychaeta</taxon>
        <taxon>Sedentaria</taxon>
        <taxon>Scolecida</taxon>
        <taxon>Capitellidae</taxon>
        <taxon>Capitella</taxon>
    </lineage>
</organism>
<evidence type="ECO:0008006" key="13">
    <source>
        <dbReference type="Google" id="ProtNLM"/>
    </source>
</evidence>
<reference evidence="10 12" key="2">
    <citation type="journal article" date="2013" name="Nature">
        <title>Insights into bilaterian evolution from three spiralian genomes.</title>
        <authorList>
            <person name="Simakov O."/>
            <person name="Marletaz F."/>
            <person name="Cho S.J."/>
            <person name="Edsinger-Gonzales E."/>
            <person name="Havlak P."/>
            <person name="Hellsten U."/>
            <person name="Kuo D.H."/>
            <person name="Larsson T."/>
            <person name="Lv J."/>
            <person name="Arendt D."/>
            <person name="Savage R."/>
            <person name="Osoegawa K."/>
            <person name="de Jong P."/>
            <person name="Grimwood J."/>
            <person name="Chapman J.A."/>
            <person name="Shapiro H."/>
            <person name="Aerts A."/>
            <person name="Otillar R.P."/>
            <person name="Terry A.Y."/>
            <person name="Boore J.L."/>
            <person name="Grigoriev I.V."/>
            <person name="Lindberg D.R."/>
            <person name="Seaver E.C."/>
            <person name="Weisblat D.A."/>
            <person name="Putnam N.H."/>
            <person name="Rokhsar D.S."/>
        </authorList>
    </citation>
    <scope>NUCLEOTIDE SEQUENCE</scope>
    <source>
        <strain evidence="10 12">I ESC-2004</strain>
    </source>
</reference>
<proteinExistence type="predicted"/>
<dbReference type="PROSITE" id="PS01186">
    <property type="entry name" value="EGF_2"/>
    <property type="match status" value="1"/>
</dbReference>
<dbReference type="SUPFAM" id="SSF52200">
    <property type="entry name" value="Toll/Interleukin receptor TIR domain"/>
    <property type="match status" value="1"/>
</dbReference>
<dbReference type="EMBL" id="KB298688">
    <property type="protein sequence ID" value="ELU08886.1"/>
    <property type="molecule type" value="Genomic_DNA"/>
</dbReference>
<dbReference type="PANTHER" id="PTHR24365">
    <property type="entry name" value="TOLL-LIKE RECEPTOR"/>
    <property type="match status" value="1"/>
</dbReference>
<dbReference type="HOGENOM" id="CLU_928261_0_0_1"/>
<comment type="subcellular location">
    <subcellularLocation>
        <location evidence="1">Membrane</location>
    </subcellularLocation>
</comment>
<dbReference type="GO" id="GO:0007165">
    <property type="term" value="P:signal transduction"/>
    <property type="evidence" value="ECO:0007669"/>
    <property type="project" value="InterPro"/>
</dbReference>
<dbReference type="InterPro" id="IPR000742">
    <property type="entry name" value="EGF"/>
</dbReference>
<evidence type="ECO:0000313" key="12">
    <source>
        <dbReference type="Proteomes" id="UP000014760"/>
    </source>
</evidence>
<evidence type="ECO:0000256" key="2">
    <source>
        <dbReference type="ARBA" id="ARBA00022692"/>
    </source>
</evidence>
<keyword evidence="6" id="KW-1015">Disulfide bond</keyword>
<evidence type="ECO:0000313" key="10">
    <source>
        <dbReference type="EMBL" id="ELU08886.1"/>
    </source>
</evidence>
<dbReference type="PROSITE" id="PS00022">
    <property type="entry name" value="EGF_1"/>
    <property type="match status" value="1"/>
</dbReference>
<feature type="disulfide bond" evidence="6">
    <location>
        <begin position="79"/>
        <end position="88"/>
    </location>
</feature>
<dbReference type="InterPro" id="IPR000157">
    <property type="entry name" value="TIR_dom"/>
</dbReference>
<dbReference type="OrthoDB" id="1421090at2759"/>
<protein>
    <recommendedName>
        <fullName evidence="13">TIR domain-containing protein</fullName>
    </recommendedName>
</protein>
<dbReference type="GO" id="GO:0038023">
    <property type="term" value="F:signaling receptor activity"/>
    <property type="evidence" value="ECO:0007669"/>
    <property type="project" value="TreeGrafter"/>
</dbReference>
<keyword evidence="3" id="KW-0732">Signal</keyword>
<keyword evidence="6" id="KW-0245">EGF-like domain</keyword>
<gene>
    <name evidence="10" type="ORF">CAPTEDRAFT_206956</name>
</gene>
<feature type="domain" description="EGF-like" evidence="8">
    <location>
        <begin position="57"/>
        <end position="89"/>
    </location>
</feature>
<feature type="domain" description="TIR" evidence="9">
    <location>
        <begin position="158"/>
        <end position="296"/>
    </location>
</feature>
<evidence type="ECO:0000259" key="9">
    <source>
        <dbReference type="PROSITE" id="PS50104"/>
    </source>
</evidence>
<comment type="caution">
    <text evidence="6">Lacks conserved residue(s) required for the propagation of feature annotation.</text>
</comment>